<evidence type="ECO:0000259" key="3">
    <source>
        <dbReference type="PROSITE" id="PS50966"/>
    </source>
</evidence>
<protein>
    <recommendedName>
        <fullName evidence="3">SWIM-type domain-containing protein</fullName>
    </recommendedName>
</protein>
<sequence>MPQLAQCPQELGNVLSSSESYAGNPPPLQASTEIVEILNDSNAEFVDQPIPEDSEDEDYMPYTSKIAKSIDISDNSCHDNATFVNKGNGNATPGSSDNSDDDHPSNAASFDYDLNNMVDSSSDEEEGNNIPHINRMDKPYKVVEGGRVVLEVPLKHWTLHAFEDYVKSDHVTNNINECFNVWIEKFRAQPALSILEGVRKKMMQRMTKRLEEGRNWVSNIPPLVNKKPSERQDDSRFVSVLCASDKEFEVKDGVTFYIMNLDSKRCDCGLWELSGIPCKYALAVLTGTRQ</sequence>
<gene>
    <name evidence="4" type="ORF">LWI29_030822</name>
</gene>
<dbReference type="GO" id="GO:0008270">
    <property type="term" value="F:zinc ion binding"/>
    <property type="evidence" value="ECO:0007669"/>
    <property type="project" value="UniProtKB-KW"/>
</dbReference>
<reference evidence="4" key="2">
    <citation type="submission" date="2023-06" db="EMBL/GenBank/DDBJ databases">
        <authorList>
            <person name="Swenson N.G."/>
            <person name="Wegrzyn J.L."/>
            <person name="Mcevoy S.L."/>
        </authorList>
    </citation>
    <scope>NUCLEOTIDE SEQUENCE</scope>
    <source>
        <strain evidence="4">NS2018</strain>
        <tissue evidence="4">Leaf</tissue>
    </source>
</reference>
<feature type="compositionally biased region" description="Polar residues" evidence="2">
    <location>
        <begin position="81"/>
        <end position="94"/>
    </location>
</feature>
<dbReference type="PROSITE" id="PS50966">
    <property type="entry name" value="ZF_SWIM"/>
    <property type="match status" value="1"/>
</dbReference>
<evidence type="ECO:0000313" key="5">
    <source>
        <dbReference type="Proteomes" id="UP001168877"/>
    </source>
</evidence>
<dbReference type="EMBL" id="JAUESC010000388">
    <property type="protein sequence ID" value="KAK0572383.1"/>
    <property type="molecule type" value="Genomic_DNA"/>
</dbReference>
<keyword evidence="1" id="KW-0479">Metal-binding</keyword>
<feature type="region of interest" description="Disordered" evidence="2">
    <location>
        <begin position="81"/>
        <end position="133"/>
    </location>
</feature>
<evidence type="ECO:0000313" key="4">
    <source>
        <dbReference type="EMBL" id="KAK0572383.1"/>
    </source>
</evidence>
<accession>A0AA39VC61</accession>
<dbReference type="InterPro" id="IPR007527">
    <property type="entry name" value="Znf_SWIM"/>
</dbReference>
<keyword evidence="1" id="KW-0862">Zinc</keyword>
<organism evidence="4 5">
    <name type="scientific">Acer saccharum</name>
    <name type="common">Sugar maple</name>
    <dbReference type="NCBI Taxonomy" id="4024"/>
    <lineage>
        <taxon>Eukaryota</taxon>
        <taxon>Viridiplantae</taxon>
        <taxon>Streptophyta</taxon>
        <taxon>Embryophyta</taxon>
        <taxon>Tracheophyta</taxon>
        <taxon>Spermatophyta</taxon>
        <taxon>Magnoliopsida</taxon>
        <taxon>eudicotyledons</taxon>
        <taxon>Gunneridae</taxon>
        <taxon>Pentapetalae</taxon>
        <taxon>rosids</taxon>
        <taxon>malvids</taxon>
        <taxon>Sapindales</taxon>
        <taxon>Sapindaceae</taxon>
        <taxon>Hippocastanoideae</taxon>
        <taxon>Acereae</taxon>
        <taxon>Acer</taxon>
    </lineage>
</organism>
<dbReference type="Proteomes" id="UP001168877">
    <property type="component" value="Unassembled WGS sequence"/>
</dbReference>
<dbReference type="Pfam" id="PF04434">
    <property type="entry name" value="SWIM"/>
    <property type="match status" value="1"/>
</dbReference>
<dbReference type="PANTHER" id="PTHR31973">
    <property type="entry name" value="POLYPROTEIN, PUTATIVE-RELATED"/>
    <property type="match status" value="1"/>
</dbReference>
<feature type="domain" description="SWIM-type" evidence="3">
    <location>
        <begin position="257"/>
        <end position="289"/>
    </location>
</feature>
<comment type="caution">
    <text evidence="4">The sequence shown here is derived from an EMBL/GenBank/DDBJ whole genome shotgun (WGS) entry which is preliminary data.</text>
</comment>
<evidence type="ECO:0000256" key="2">
    <source>
        <dbReference type="SAM" id="MobiDB-lite"/>
    </source>
</evidence>
<proteinExistence type="predicted"/>
<dbReference type="AlphaFoldDB" id="A0AA39VC61"/>
<dbReference type="PANTHER" id="PTHR31973:SF187">
    <property type="entry name" value="MUTATOR TRANSPOSASE MUDRA PROTEIN"/>
    <property type="match status" value="1"/>
</dbReference>
<name>A0AA39VC61_ACESA</name>
<evidence type="ECO:0000256" key="1">
    <source>
        <dbReference type="PROSITE-ProRule" id="PRU00325"/>
    </source>
</evidence>
<keyword evidence="1" id="KW-0863">Zinc-finger</keyword>
<reference evidence="4" key="1">
    <citation type="journal article" date="2022" name="Plant J.">
        <title>Strategies of tolerance reflected in two North American maple genomes.</title>
        <authorList>
            <person name="McEvoy S.L."/>
            <person name="Sezen U.U."/>
            <person name="Trouern-Trend A."/>
            <person name="McMahon S.M."/>
            <person name="Schaberg P.G."/>
            <person name="Yang J."/>
            <person name="Wegrzyn J.L."/>
            <person name="Swenson N.G."/>
        </authorList>
    </citation>
    <scope>NUCLEOTIDE SEQUENCE</scope>
    <source>
        <strain evidence="4">NS2018</strain>
    </source>
</reference>
<keyword evidence="5" id="KW-1185">Reference proteome</keyword>